<feature type="region of interest" description="Disordered" evidence="2">
    <location>
        <begin position="110"/>
        <end position="131"/>
    </location>
</feature>
<accession>A0A183Q7N6</accession>
<dbReference type="Pfam" id="PF09735">
    <property type="entry name" value="Nckap1"/>
    <property type="match status" value="1"/>
</dbReference>
<dbReference type="EMBL" id="UZAL01052678">
    <property type="protein sequence ID" value="VDP87805.1"/>
    <property type="molecule type" value="Genomic_DNA"/>
</dbReference>
<keyword evidence="4" id="KW-1185">Reference proteome</keyword>
<evidence type="ECO:0000256" key="1">
    <source>
        <dbReference type="ARBA" id="ARBA00037947"/>
    </source>
</evidence>
<dbReference type="STRING" id="31246.A0A183Q7N6"/>
<dbReference type="GO" id="GO:0030031">
    <property type="term" value="P:cell projection assembly"/>
    <property type="evidence" value="ECO:0007669"/>
    <property type="project" value="TreeGrafter"/>
</dbReference>
<dbReference type="GO" id="GO:0016477">
    <property type="term" value="P:cell migration"/>
    <property type="evidence" value="ECO:0007669"/>
    <property type="project" value="TreeGrafter"/>
</dbReference>
<reference evidence="3 4" key="1">
    <citation type="submission" date="2018-11" db="EMBL/GenBank/DDBJ databases">
        <authorList>
            <consortium name="Pathogen Informatics"/>
        </authorList>
    </citation>
    <scope>NUCLEOTIDE SEQUENCE [LARGE SCALE GENOMIC DNA]</scope>
    <source>
        <strain>Denwood</strain>
        <strain evidence="4">Zambia</strain>
    </source>
</reference>
<name>A0A183Q7N6_9TREM</name>
<evidence type="ECO:0000313" key="4">
    <source>
        <dbReference type="Proteomes" id="UP000269396"/>
    </source>
</evidence>
<dbReference type="PANTHER" id="PTHR12093:SF10">
    <property type="entry name" value="MEMBRANE-ASSOCIATED PROTEIN HEM"/>
    <property type="match status" value="1"/>
</dbReference>
<evidence type="ECO:0000313" key="3">
    <source>
        <dbReference type="EMBL" id="VDP87805.1"/>
    </source>
</evidence>
<comment type="similarity">
    <text evidence="1">Belongs to the HEM-1/HEM-2 family.</text>
</comment>
<feature type="compositionally biased region" description="Low complexity" evidence="2">
    <location>
        <begin position="110"/>
        <end position="122"/>
    </location>
</feature>
<protein>
    <submittedName>
        <fullName evidence="3">Uncharacterized protein</fullName>
    </submittedName>
</protein>
<dbReference type="PANTHER" id="PTHR12093">
    <property type="entry name" value="NCK-ASSOCIATED PROTEIN 1"/>
    <property type="match status" value="1"/>
</dbReference>
<dbReference type="InterPro" id="IPR019137">
    <property type="entry name" value="Nck-associated_protein-1"/>
</dbReference>
<sequence length="131" mass="14363">MFSLLRPGDLEARSKEFLALASSNLLRLGLETSSSLISSEIYGNNNIQTSSSNHSLSAKHRDSIYIVFDNLIKQSPCLSANLQESCFPYSLIRSAYHSIAKLTTNETSSTTRSNIMSSSSSSPYVDGKCRD</sequence>
<organism evidence="3 4">
    <name type="scientific">Schistosoma mattheei</name>
    <dbReference type="NCBI Taxonomy" id="31246"/>
    <lineage>
        <taxon>Eukaryota</taxon>
        <taxon>Metazoa</taxon>
        <taxon>Spiralia</taxon>
        <taxon>Lophotrochozoa</taxon>
        <taxon>Platyhelminthes</taxon>
        <taxon>Trematoda</taxon>
        <taxon>Digenea</taxon>
        <taxon>Strigeidida</taxon>
        <taxon>Schistosomatoidea</taxon>
        <taxon>Schistosomatidae</taxon>
        <taxon>Schistosoma</taxon>
    </lineage>
</organism>
<dbReference type="GO" id="GO:0048812">
    <property type="term" value="P:neuron projection morphogenesis"/>
    <property type="evidence" value="ECO:0007669"/>
    <property type="project" value="TreeGrafter"/>
</dbReference>
<dbReference type="AlphaFoldDB" id="A0A183Q7N6"/>
<dbReference type="Proteomes" id="UP000269396">
    <property type="component" value="Unassembled WGS sequence"/>
</dbReference>
<proteinExistence type="inferred from homology"/>
<dbReference type="GO" id="GO:0031209">
    <property type="term" value="C:SCAR complex"/>
    <property type="evidence" value="ECO:0007669"/>
    <property type="project" value="TreeGrafter"/>
</dbReference>
<evidence type="ECO:0000256" key="2">
    <source>
        <dbReference type="SAM" id="MobiDB-lite"/>
    </source>
</evidence>
<gene>
    <name evidence="3" type="ORF">SMTD_LOCUS22622</name>
</gene>
<dbReference type="GO" id="GO:0030866">
    <property type="term" value="P:cortical actin cytoskeleton organization"/>
    <property type="evidence" value="ECO:0007669"/>
    <property type="project" value="TreeGrafter"/>
</dbReference>